<organism evidence="3 4">
    <name type="scientific">Pseudomonas chlororaphis</name>
    <dbReference type="NCBI Taxonomy" id="587753"/>
    <lineage>
        <taxon>Bacteria</taxon>
        <taxon>Pseudomonadati</taxon>
        <taxon>Pseudomonadota</taxon>
        <taxon>Gammaproteobacteria</taxon>
        <taxon>Pseudomonadales</taxon>
        <taxon>Pseudomonadaceae</taxon>
        <taxon>Pseudomonas</taxon>
    </lineage>
</organism>
<protein>
    <recommendedName>
        <fullName evidence="2">Response regulatory domain-containing protein</fullName>
    </recommendedName>
</protein>
<comment type="caution">
    <text evidence="3">The sequence shown here is derived from an EMBL/GenBank/DDBJ whole genome shotgun (WGS) entry which is preliminary data.</text>
</comment>
<accession>A0A1Q8EUC3</accession>
<dbReference type="AlphaFoldDB" id="A0A1Q8EUC3"/>
<dbReference type="EMBL" id="MSCT01000007">
    <property type="protein sequence ID" value="OLF55368.1"/>
    <property type="molecule type" value="Genomic_DNA"/>
</dbReference>
<dbReference type="InterPro" id="IPR001789">
    <property type="entry name" value="Sig_transdc_resp-reg_receiver"/>
</dbReference>
<dbReference type="PROSITE" id="PS50110">
    <property type="entry name" value="RESPONSE_REGULATORY"/>
    <property type="match status" value="1"/>
</dbReference>
<evidence type="ECO:0000313" key="3">
    <source>
        <dbReference type="EMBL" id="OLF55368.1"/>
    </source>
</evidence>
<evidence type="ECO:0000259" key="2">
    <source>
        <dbReference type="PROSITE" id="PS50110"/>
    </source>
</evidence>
<gene>
    <name evidence="3" type="ORF">BTN82_07210</name>
</gene>
<proteinExistence type="predicted"/>
<comment type="caution">
    <text evidence="1">Lacks conserved residue(s) required for the propagation of feature annotation.</text>
</comment>
<dbReference type="GO" id="GO:0000160">
    <property type="term" value="P:phosphorelay signal transduction system"/>
    <property type="evidence" value="ECO:0007669"/>
    <property type="project" value="InterPro"/>
</dbReference>
<feature type="domain" description="Response regulatory" evidence="2">
    <location>
        <begin position="15"/>
        <end position="132"/>
    </location>
</feature>
<evidence type="ECO:0000313" key="4">
    <source>
        <dbReference type="Proteomes" id="UP000185578"/>
    </source>
</evidence>
<sequence>MYWQRLVEMPDKTMRVMIADQQHSRLLEIERLLNDAGYHRIVPVQTPEDMLKLIEAAPFGMLVMNSDFLLGCDGTALEFIQRISMVKSVLFYGSGRVSSSQSWETRNVRVFFSTSPSSGVISNVVRSLGVHE</sequence>
<dbReference type="Proteomes" id="UP000185578">
    <property type="component" value="Unassembled WGS sequence"/>
</dbReference>
<reference evidence="3 4" key="1">
    <citation type="submission" date="2016-12" db="EMBL/GenBank/DDBJ databases">
        <authorList>
            <person name="Song W.-J."/>
            <person name="Kurnit D.M."/>
        </authorList>
    </citation>
    <scope>NUCLEOTIDE SEQUENCE [LARGE SCALE GENOMIC DNA]</scope>
    <source>
        <strain evidence="3 4">PCL1601</strain>
    </source>
</reference>
<evidence type="ECO:0000256" key="1">
    <source>
        <dbReference type="PROSITE-ProRule" id="PRU00169"/>
    </source>
</evidence>
<name>A0A1Q8EUC3_9PSED</name>